<dbReference type="KEGG" id="tps:THAPSDRAFT_263883"/>
<dbReference type="GeneID" id="7445797"/>
<dbReference type="eggNOG" id="KOG1119">
    <property type="taxonomic scope" value="Eukaryota"/>
</dbReference>
<feature type="non-terminal residue" evidence="2">
    <location>
        <position position="472"/>
    </location>
</feature>
<evidence type="ECO:0000256" key="1">
    <source>
        <dbReference type="SAM" id="Phobius"/>
    </source>
</evidence>
<organism evidence="2 3">
    <name type="scientific">Thalassiosira pseudonana</name>
    <name type="common">Marine diatom</name>
    <name type="synonym">Cyclotella nana</name>
    <dbReference type="NCBI Taxonomy" id="35128"/>
    <lineage>
        <taxon>Eukaryota</taxon>
        <taxon>Sar</taxon>
        <taxon>Stramenopiles</taxon>
        <taxon>Ochrophyta</taxon>
        <taxon>Bacillariophyta</taxon>
        <taxon>Coscinodiscophyceae</taxon>
        <taxon>Thalassiosirophycidae</taxon>
        <taxon>Thalassiosirales</taxon>
        <taxon>Thalassiosiraceae</taxon>
        <taxon>Thalassiosira</taxon>
    </lineage>
</organism>
<dbReference type="RefSeq" id="XP_002292990.1">
    <property type="nucleotide sequence ID" value="XM_002292954.1"/>
</dbReference>
<protein>
    <submittedName>
        <fullName evidence="2">Uncharacterized protein</fullName>
    </submittedName>
</protein>
<dbReference type="Proteomes" id="UP000001449">
    <property type="component" value="Chromosome 12"/>
</dbReference>
<keyword evidence="1" id="KW-0812">Transmembrane</keyword>
<dbReference type="InParanoid" id="B8CA63"/>
<dbReference type="HOGENOM" id="CLU_029821_0_0_1"/>
<dbReference type="InterPro" id="IPR044200">
    <property type="entry name" value="At5g03900-like"/>
</dbReference>
<reference evidence="2 3" key="1">
    <citation type="journal article" date="2004" name="Science">
        <title>The genome of the diatom Thalassiosira pseudonana: ecology, evolution, and metabolism.</title>
        <authorList>
            <person name="Armbrust E.V."/>
            <person name="Berges J.A."/>
            <person name="Bowler C."/>
            <person name="Green B.R."/>
            <person name="Martinez D."/>
            <person name="Putnam N.H."/>
            <person name="Zhou S."/>
            <person name="Allen A.E."/>
            <person name="Apt K.E."/>
            <person name="Bechner M."/>
            <person name="Brzezinski M.A."/>
            <person name="Chaal B.K."/>
            <person name="Chiovitti A."/>
            <person name="Davis A.K."/>
            <person name="Demarest M.S."/>
            <person name="Detter J.C."/>
            <person name="Glavina T."/>
            <person name="Goodstein D."/>
            <person name="Hadi M.Z."/>
            <person name="Hellsten U."/>
            <person name="Hildebrand M."/>
            <person name="Jenkins B.D."/>
            <person name="Jurka J."/>
            <person name="Kapitonov V.V."/>
            <person name="Kroger N."/>
            <person name="Lau W.W."/>
            <person name="Lane T.W."/>
            <person name="Larimer F.W."/>
            <person name="Lippmeier J.C."/>
            <person name="Lucas S."/>
            <person name="Medina M."/>
            <person name="Montsant A."/>
            <person name="Obornik M."/>
            <person name="Parker M.S."/>
            <person name="Palenik B."/>
            <person name="Pazour G.J."/>
            <person name="Richardson P.M."/>
            <person name="Rynearson T.A."/>
            <person name="Saito M.A."/>
            <person name="Schwartz D.C."/>
            <person name="Thamatrakoln K."/>
            <person name="Valentin K."/>
            <person name="Vardi A."/>
            <person name="Wilkerson F.P."/>
            <person name="Rokhsar D.S."/>
        </authorList>
    </citation>
    <scope>NUCLEOTIDE SEQUENCE [LARGE SCALE GENOMIC DNA]</scope>
    <source>
        <strain evidence="2 3">CCMP1335</strain>
    </source>
</reference>
<feature type="transmembrane region" description="Helical" evidence="1">
    <location>
        <begin position="322"/>
        <end position="342"/>
    </location>
</feature>
<dbReference type="AlphaFoldDB" id="B8CA63"/>
<dbReference type="STRING" id="35128.B8CA63"/>
<feature type="transmembrane region" description="Helical" evidence="1">
    <location>
        <begin position="362"/>
        <end position="383"/>
    </location>
</feature>
<sequence length="472" mass="52746">MERLPSKKVIDAVEKSNGSPIIASDLATKAGISLSQARKDLTTLASLTRGDIAVSSDGDLLYTFPSNINGVLSTNSAKYRALSTWNEKIVPPLFYATKVGFGVVLVASLVAVFSTIFFATSGISRDDDDRRERRGGGMPMGFGGFWGPSPFDFFYYRPYYSRYYYSPAYDTRGRQQRSQDPDEMGFLESVFSYVFGDGNPNGDVEERRIALVAEMIRSNGGAVSAEQLAPFCDDVPMPNRAYVDESFVLPFVTQLNGEPQVTEDGDIVYIFPELMASASKSPTSSMDSKEMARMRRESHVDDPTLLLEREYKFSLASSFQTVLAGLLGVVNLGGALYLGNILGQYALYGVRLPSYMGLVQQFFPLLLGYAVLFNAIPLVRNFWIQRENDKIRRRNEVRKSWKAVLEEKAGSVKRKLMAAARMGKKVKQLGTEGRDIVFDTKKEMAEIEEVKQRDAMSEFDKLLEKKESSSWE</sequence>
<proteinExistence type="predicted"/>
<keyword evidence="1" id="KW-0472">Membrane</keyword>
<keyword evidence="1" id="KW-1133">Transmembrane helix</keyword>
<evidence type="ECO:0000313" key="3">
    <source>
        <dbReference type="Proteomes" id="UP000001449"/>
    </source>
</evidence>
<dbReference type="EMBL" id="CM000647">
    <property type="protein sequence ID" value="EED89451.1"/>
    <property type="molecule type" value="Genomic_DNA"/>
</dbReference>
<reference evidence="2 3" key="2">
    <citation type="journal article" date="2008" name="Nature">
        <title>The Phaeodactylum genome reveals the evolutionary history of diatom genomes.</title>
        <authorList>
            <person name="Bowler C."/>
            <person name="Allen A.E."/>
            <person name="Badger J.H."/>
            <person name="Grimwood J."/>
            <person name="Jabbari K."/>
            <person name="Kuo A."/>
            <person name="Maheswari U."/>
            <person name="Martens C."/>
            <person name="Maumus F."/>
            <person name="Otillar R.P."/>
            <person name="Rayko E."/>
            <person name="Salamov A."/>
            <person name="Vandepoele K."/>
            <person name="Beszteri B."/>
            <person name="Gruber A."/>
            <person name="Heijde M."/>
            <person name="Katinka M."/>
            <person name="Mock T."/>
            <person name="Valentin K."/>
            <person name="Verret F."/>
            <person name="Berges J.A."/>
            <person name="Brownlee C."/>
            <person name="Cadoret J.P."/>
            <person name="Chiovitti A."/>
            <person name="Choi C.J."/>
            <person name="Coesel S."/>
            <person name="De Martino A."/>
            <person name="Detter J.C."/>
            <person name="Durkin C."/>
            <person name="Falciatore A."/>
            <person name="Fournet J."/>
            <person name="Haruta M."/>
            <person name="Huysman M.J."/>
            <person name="Jenkins B.D."/>
            <person name="Jiroutova K."/>
            <person name="Jorgensen R.E."/>
            <person name="Joubert Y."/>
            <person name="Kaplan A."/>
            <person name="Kroger N."/>
            <person name="Kroth P.G."/>
            <person name="La Roche J."/>
            <person name="Lindquist E."/>
            <person name="Lommer M."/>
            <person name="Martin-Jezequel V."/>
            <person name="Lopez P.J."/>
            <person name="Lucas S."/>
            <person name="Mangogna M."/>
            <person name="McGinnis K."/>
            <person name="Medlin L.K."/>
            <person name="Montsant A."/>
            <person name="Oudot-Le Secq M.P."/>
            <person name="Napoli C."/>
            <person name="Obornik M."/>
            <person name="Parker M.S."/>
            <person name="Petit J.L."/>
            <person name="Porcel B.M."/>
            <person name="Poulsen N."/>
            <person name="Robison M."/>
            <person name="Rychlewski L."/>
            <person name="Rynearson T.A."/>
            <person name="Schmutz J."/>
            <person name="Shapiro H."/>
            <person name="Siaut M."/>
            <person name="Stanley M."/>
            <person name="Sussman M.R."/>
            <person name="Taylor A.R."/>
            <person name="Vardi A."/>
            <person name="von Dassow P."/>
            <person name="Vyverman W."/>
            <person name="Willis A."/>
            <person name="Wyrwicz L.S."/>
            <person name="Rokhsar D.S."/>
            <person name="Weissenbach J."/>
            <person name="Armbrust E.V."/>
            <person name="Green B.R."/>
            <person name="Van de Peer Y."/>
            <person name="Grigoriev I.V."/>
        </authorList>
    </citation>
    <scope>NUCLEOTIDE SEQUENCE [LARGE SCALE GENOMIC DNA]</scope>
    <source>
        <strain evidence="2 3">CCMP1335</strain>
    </source>
</reference>
<dbReference type="OMA" id="PLIRYFW"/>
<feature type="transmembrane region" description="Helical" evidence="1">
    <location>
        <begin position="99"/>
        <end position="124"/>
    </location>
</feature>
<gene>
    <name evidence="2" type="ORF">THAPSDRAFT_263883</name>
</gene>
<accession>B8CA63</accession>
<evidence type="ECO:0000313" key="2">
    <source>
        <dbReference type="EMBL" id="EED89451.1"/>
    </source>
</evidence>
<dbReference type="PANTHER" id="PTHR47380:SF4">
    <property type="entry name" value="OS02G0533000 PROTEIN"/>
    <property type="match status" value="1"/>
</dbReference>
<dbReference type="PANTHER" id="PTHR47380">
    <property type="entry name" value="OS02G0533000 PROTEIN"/>
    <property type="match status" value="1"/>
</dbReference>
<name>B8CA63_THAPS</name>
<keyword evidence="3" id="KW-1185">Reference proteome</keyword>
<dbReference type="PaxDb" id="35128-Thaps263883"/>